<reference evidence="5 6" key="1">
    <citation type="submission" date="2019-07" db="EMBL/GenBank/DDBJ databases">
        <title>Lentzea xizangensis sp. nov., isolated from Qinghai-Tibetan Plateau Soils.</title>
        <authorList>
            <person name="Huang J."/>
        </authorList>
    </citation>
    <scope>NUCLEOTIDE SEQUENCE [LARGE SCALE GENOMIC DNA]</scope>
    <source>
        <strain evidence="5 6">FXJ1.1311</strain>
    </source>
</reference>
<name>A0A563EJF5_9PSEU</name>
<dbReference type="InterPro" id="IPR000032">
    <property type="entry name" value="HPr-like"/>
</dbReference>
<protein>
    <submittedName>
        <fullName evidence="5">HPr family phosphocarrier protein</fullName>
    </submittedName>
</protein>
<comment type="subcellular location">
    <subcellularLocation>
        <location evidence="1">Cytoplasm</location>
    </subcellularLocation>
</comment>
<dbReference type="InterPro" id="IPR050399">
    <property type="entry name" value="HPr"/>
</dbReference>
<keyword evidence="3" id="KW-0598">Phosphotransferase system</keyword>
<proteinExistence type="predicted"/>
<dbReference type="Pfam" id="PF00381">
    <property type="entry name" value="PTS-HPr"/>
    <property type="match status" value="1"/>
</dbReference>
<dbReference type="PROSITE" id="PS51350">
    <property type="entry name" value="PTS_HPR_DOM"/>
    <property type="match status" value="1"/>
</dbReference>
<dbReference type="CDD" id="cd00367">
    <property type="entry name" value="PTS-HPr_like"/>
    <property type="match status" value="1"/>
</dbReference>
<dbReference type="SUPFAM" id="SSF55594">
    <property type="entry name" value="HPr-like"/>
    <property type="match status" value="1"/>
</dbReference>
<dbReference type="GO" id="GO:0005737">
    <property type="term" value="C:cytoplasm"/>
    <property type="evidence" value="ECO:0007669"/>
    <property type="project" value="UniProtKB-SubCell"/>
</dbReference>
<dbReference type="RefSeq" id="WP_146358518.1">
    <property type="nucleotide sequence ID" value="NZ_VOBR01000030.1"/>
</dbReference>
<organism evidence="5 6">
    <name type="scientific">Lentzea tibetensis</name>
    <dbReference type="NCBI Taxonomy" id="2591470"/>
    <lineage>
        <taxon>Bacteria</taxon>
        <taxon>Bacillati</taxon>
        <taxon>Actinomycetota</taxon>
        <taxon>Actinomycetes</taxon>
        <taxon>Pseudonocardiales</taxon>
        <taxon>Pseudonocardiaceae</taxon>
        <taxon>Lentzea</taxon>
    </lineage>
</organism>
<gene>
    <name evidence="5" type="ORF">FKR81_34935</name>
</gene>
<evidence type="ECO:0000313" key="5">
    <source>
        <dbReference type="EMBL" id="TWP46783.1"/>
    </source>
</evidence>
<comment type="caution">
    <text evidence="5">The sequence shown here is derived from an EMBL/GenBank/DDBJ whole genome shotgun (WGS) entry which is preliminary data.</text>
</comment>
<dbReference type="EMBL" id="VOBR01000030">
    <property type="protein sequence ID" value="TWP46783.1"/>
    <property type="molecule type" value="Genomic_DNA"/>
</dbReference>
<dbReference type="OrthoDB" id="9809047at2"/>
<keyword evidence="2" id="KW-0963">Cytoplasm</keyword>
<dbReference type="InterPro" id="IPR035895">
    <property type="entry name" value="HPr-like_sf"/>
</dbReference>
<evidence type="ECO:0000313" key="6">
    <source>
        <dbReference type="Proteomes" id="UP000316639"/>
    </source>
</evidence>
<keyword evidence="6" id="KW-1185">Reference proteome</keyword>
<feature type="domain" description="HPr" evidence="4">
    <location>
        <begin position="1"/>
        <end position="86"/>
    </location>
</feature>
<evidence type="ECO:0000256" key="3">
    <source>
        <dbReference type="ARBA" id="ARBA00022683"/>
    </source>
</evidence>
<dbReference type="PANTHER" id="PTHR33705">
    <property type="entry name" value="PHOSPHOCARRIER PROTEIN HPR"/>
    <property type="match status" value="1"/>
</dbReference>
<evidence type="ECO:0000259" key="4">
    <source>
        <dbReference type="PROSITE" id="PS51350"/>
    </source>
</evidence>
<dbReference type="NCBIfam" id="TIGR01003">
    <property type="entry name" value="PTS_HPr_family"/>
    <property type="match status" value="1"/>
</dbReference>
<dbReference type="Proteomes" id="UP000316639">
    <property type="component" value="Unassembled WGS sequence"/>
</dbReference>
<dbReference type="AlphaFoldDB" id="A0A563EJF5"/>
<evidence type="ECO:0000256" key="2">
    <source>
        <dbReference type="ARBA" id="ARBA00022490"/>
    </source>
</evidence>
<dbReference type="GO" id="GO:0009401">
    <property type="term" value="P:phosphoenolpyruvate-dependent sugar phosphotransferase system"/>
    <property type="evidence" value="ECO:0007669"/>
    <property type="project" value="UniProtKB-KW"/>
</dbReference>
<accession>A0A563EJF5</accession>
<dbReference type="Gene3D" id="3.30.1340.10">
    <property type="entry name" value="HPr-like"/>
    <property type="match status" value="1"/>
</dbReference>
<dbReference type="PRINTS" id="PR00107">
    <property type="entry name" value="PHOSPHOCPHPR"/>
</dbReference>
<sequence>MYKATVVVASSVGLHARPAGLVAQLAAQQSAPVLISKIGGEPVDAASVLSLMTLGAGHGEEVELTSASEEAVRAVADLIGQDLDGPM</sequence>
<evidence type="ECO:0000256" key="1">
    <source>
        <dbReference type="ARBA" id="ARBA00004496"/>
    </source>
</evidence>
<dbReference type="PANTHER" id="PTHR33705:SF2">
    <property type="entry name" value="PHOSPHOCARRIER PROTEIN NPR"/>
    <property type="match status" value="1"/>
</dbReference>